<dbReference type="PRINTS" id="PR00114">
    <property type="entry name" value="STPHPHTASE"/>
</dbReference>
<name>L2GYZ3_VAVCU</name>
<feature type="region of interest" description="Disordered" evidence="5">
    <location>
        <begin position="232"/>
        <end position="261"/>
    </location>
</feature>
<dbReference type="SMART" id="SM00156">
    <property type="entry name" value="PP2Ac"/>
    <property type="match status" value="1"/>
</dbReference>
<dbReference type="EC" id="3.1.3.16" evidence="4"/>
<dbReference type="PANTHER" id="PTHR45668:SF13">
    <property type="entry name" value="SERINE_THREONINE-PROTEIN PHOSPHATASE"/>
    <property type="match status" value="1"/>
</dbReference>
<keyword evidence="8" id="KW-1185">Reference proteome</keyword>
<dbReference type="OMA" id="EECYRTN"/>
<dbReference type="GO" id="GO:0004722">
    <property type="term" value="F:protein serine/threonine phosphatase activity"/>
    <property type="evidence" value="ECO:0007669"/>
    <property type="project" value="UniProtKB-EC"/>
</dbReference>
<gene>
    <name evidence="7" type="ORF">VCUG_00156</name>
</gene>
<keyword evidence="2" id="KW-0479">Metal-binding</keyword>
<dbReference type="PANTHER" id="PTHR45668">
    <property type="entry name" value="SERINE/THREONINE-PROTEIN PHOSPHATASE 5-RELATED"/>
    <property type="match status" value="1"/>
</dbReference>
<evidence type="ECO:0000259" key="6">
    <source>
        <dbReference type="PROSITE" id="PS00125"/>
    </source>
</evidence>
<evidence type="ECO:0000313" key="8">
    <source>
        <dbReference type="Proteomes" id="UP000011081"/>
    </source>
</evidence>
<dbReference type="VEuPathDB" id="MicrosporidiaDB:VCUG_00156"/>
<dbReference type="InterPro" id="IPR029052">
    <property type="entry name" value="Metallo-depent_PP-like"/>
</dbReference>
<evidence type="ECO:0000313" key="7">
    <source>
        <dbReference type="EMBL" id="ELA48320.1"/>
    </source>
</evidence>
<dbReference type="AlphaFoldDB" id="L2GYZ3"/>
<dbReference type="GeneID" id="19878047"/>
<evidence type="ECO:0000256" key="3">
    <source>
        <dbReference type="ARBA" id="ARBA00023211"/>
    </source>
</evidence>
<dbReference type="InterPro" id="IPR006186">
    <property type="entry name" value="Ser/Thr-sp_prot-phosphatase"/>
</dbReference>
<comment type="similarity">
    <text evidence="4">Belongs to the PPP phosphatase family.</text>
</comment>
<dbReference type="InterPro" id="IPR051134">
    <property type="entry name" value="PPP_phosphatase"/>
</dbReference>
<keyword evidence="3" id="KW-0464">Manganese</keyword>
<dbReference type="GO" id="GO:0046872">
    <property type="term" value="F:metal ion binding"/>
    <property type="evidence" value="ECO:0007669"/>
    <property type="project" value="UniProtKB-KW"/>
</dbReference>
<dbReference type="PROSITE" id="PS00125">
    <property type="entry name" value="SER_THR_PHOSPHATASE"/>
    <property type="match status" value="1"/>
</dbReference>
<evidence type="ECO:0000256" key="5">
    <source>
        <dbReference type="SAM" id="MobiDB-lite"/>
    </source>
</evidence>
<dbReference type="Proteomes" id="UP000011081">
    <property type="component" value="Unassembled WGS sequence"/>
</dbReference>
<feature type="domain" description="Serine/threonine specific protein phosphatases" evidence="6">
    <location>
        <begin position="405"/>
        <end position="410"/>
    </location>
</feature>
<keyword evidence="4" id="KW-0378">Hydrolase</keyword>
<dbReference type="SUPFAM" id="SSF56300">
    <property type="entry name" value="Metallo-dependent phosphatases"/>
    <property type="match status" value="1"/>
</dbReference>
<sequence>MNHKRMKGNDAFKSKDYKSALALYLDSLKDVLRLKKMTEWYAREIKMAMMTAQNEIQYNNDDVAGSYIDSRKKMAIPIVLRLKICSAFIAFLKNEHFLVLLNISTVYYRQYDIHSAMAHAQMACNIREDDLSCSKMALYLLRNGDMSFKYYYEKIKDITPFLELKNAVDGMIDSNIVKYCKNVWGDEVNDICYGNETLRTYLVDLADDDTCNLKPKTTGKCGVFGDESMEGVSEAKESGSTDGEEVQSRASTKNGCGEEENTNLEKENCARNAQDDAQVKSADAQGCSTRLNGISGGLFEKPFSCKTLDVKFVFKVLLDGIRLYKNVFNVYKINVKGKYYVFGDTHGNLRSTYEAIRRITHNFSASFEDHLIFNGDFVDRGKCGLELVVFFILLKLSYPRNVHMNRGNHEFAVTNRQFDLYDQITRRYPFHGTFVYEAINVFFQALPLCTIANDSVFIVHGGLPADRFTIQDVYKLNRFVTKVSNGLLAGLMWSDPMEITGHEPSRRGIGVHYGQDVTERFLGENNLKLVVRSHEYFEECYRTNHGGKTVTVFSSANYVDSGNFAVYLVFNGDNYENYEVVRFC</sequence>
<accession>L2GYZ3</accession>
<evidence type="ECO:0000256" key="4">
    <source>
        <dbReference type="RuleBase" id="RU004273"/>
    </source>
</evidence>
<organism evidence="7 8">
    <name type="scientific">Vavraia culicis (isolate floridensis)</name>
    <name type="common">Microsporidian parasite</name>
    <dbReference type="NCBI Taxonomy" id="948595"/>
    <lineage>
        <taxon>Eukaryota</taxon>
        <taxon>Fungi</taxon>
        <taxon>Fungi incertae sedis</taxon>
        <taxon>Microsporidia</taxon>
        <taxon>Pleistophoridae</taxon>
        <taxon>Vavraia</taxon>
    </lineage>
</organism>
<evidence type="ECO:0000256" key="1">
    <source>
        <dbReference type="ARBA" id="ARBA00001936"/>
    </source>
</evidence>
<dbReference type="Gene3D" id="1.25.40.10">
    <property type="entry name" value="Tetratricopeptide repeat domain"/>
    <property type="match status" value="1"/>
</dbReference>
<dbReference type="RefSeq" id="XP_008073177.1">
    <property type="nucleotide sequence ID" value="XM_008074986.1"/>
</dbReference>
<protein>
    <recommendedName>
        <fullName evidence="4">Serine/threonine-protein phosphatase</fullName>
        <ecNumber evidence="4">3.1.3.16</ecNumber>
    </recommendedName>
</protein>
<comment type="catalytic activity">
    <reaction evidence="4">
        <text>O-phospho-L-threonyl-[protein] + H2O = L-threonyl-[protein] + phosphate</text>
        <dbReference type="Rhea" id="RHEA:47004"/>
        <dbReference type="Rhea" id="RHEA-COMP:11060"/>
        <dbReference type="Rhea" id="RHEA-COMP:11605"/>
        <dbReference type="ChEBI" id="CHEBI:15377"/>
        <dbReference type="ChEBI" id="CHEBI:30013"/>
        <dbReference type="ChEBI" id="CHEBI:43474"/>
        <dbReference type="ChEBI" id="CHEBI:61977"/>
        <dbReference type="EC" id="3.1.3.16"/>
    </reaction>
</comment>
<dbReference type="EMBL" id="GL877405">
    <property type="protein sequence ID" value="ELA48320.1"/>
    <property type="molecule type" value="Genomic_DNA"/>
</dbReference>
<comment type="cofactor">
    <cofactor evidence="1">
        <name>Mn(2+)</name>
        <dbReference type="ChEBI" id="CHEBI:29035"/>
    </cofactor>
</comment>
<dbReference type="STRING" id="948595.L2GYZ3"/>
<evidence type="ECO:0000256" key="2">
    <source>
        <dbReference type="ARBA" id="ARBA00022723"/>
    </source>
</evidence>
<dbReference type="InterPro" id="IPR004843">
    <property type="entry name" value="Calcineurin-like_PHP"/>
</dbReference>
<dbReference type="Pfam" id="PF00149">
    <property type="entry name" value="Metallophos"/>
    <property type="match status" value="1"/>
</dbReference>
<dbReference type="InterPro" id="IPR011990">
    <property type="entry name" value="TPR-like_helical_dom_sf"/>
</dbReference>
<reference evidence="8" key="1">
    <citation type="submission" date="2011-03" db="EMBL/GenBank/DDBJ databases">
        <title>The genome sequence of Vavraia culicis strain floridensis.</title>
        <authorList>
            <consortium name="The Broad Institute Genome Sequencing Platform"/>
            <person name="Cuomo C."/>
            <person name="Becnel J."/>
            <person name="Sanscrainte N."/>
            <person name="Young S.K."/>
            <person name="Zeng Q."/>
            <person name="Gargeya S."/>
            <person name="Fitzgerald M."/>
            <person name="Haas B."/>
            <person name="Abouelleil A."/>
            <person name="Alvarado L."/>
            <person name="Arachchi H.M."/>
            <person name="Berlin A."/>
            <person name="Chapman S.B."/>
            <person name="Gearin G."/>
            <person name="Goldberg J."/>
            <person name="Griggs A."/>
            <person name="Gujja S."/>
            <person name="Hansen M."/>
            <person name="Heiman D."/>
            <person name="Howarth C."/>
            <person name="Larimer J."/>
            <person name="Lui A."/>
            <person name="MacDonald P.J.P."/>
            <person name="McCowen C."/>
            <person name="Montmayeur A."/>
            <person name="Murphy C."/>
            <person name="Neiman D."/>
            <person name="Pearson M."/>
            <person name="Priest M."/>
            <person name="Roberts A."/>
            <person name="Saif S."/>
            <person name="Shea T."/>
            <person name="Sisk P."/>
            <person name="Stolte C."/>
            <person name="Sykes S."/>
            <person name="Wortman J."/>
            <person name="Nusbaum C."/>
            <person name="Birren B."/>
        </authorList>
    </citation>
    <scope>NUCLEOTIDE SEQUENCE [LARGE SCALE GENOMIC DNA]</scope>
    <source>
        <strain evidence="8">floridensis</strain>
    </source>
</reference>
<proteinExistence type="inferred from homology"/>
<dbReference type="InParanoid" id="L2GYZ3"/>
<dbReference type="HOGENOM" id="CLU_004962_5_2_1"/>
<dbReference type="OrthoDB" id="445564at2759"/>
<dbReference type="Gene3D" id="3.60.21.10">
    <property type="match status" value="1"/>
</dbReference>